<dbReference type="Pfam" id="PF04413">
    <property type="entry name" value="Glycos_transf_N"/>
    <property type="match status" value="1"/>
</dbReference>
<dbReference type="PANTHER" id="PTHR42755:SF1">
    <property type="entry name" value="3-DEOXY-D-MANNO-OCTULOSONIC ACID TRANSFERASE, MITOCHONDRIAL-RELATED"/>
    <property type="match status" value="1"/>
</dbReference>
<accession>A0A120CWG6</accession>
<evidence type="ECO:0000256" key="3">
    <source>
        <dbReference type="ARBA" id="ARBA00012621"/>
    </source>
</evidence>
<dbReference type="STRING" id="121290.APY04_1413"/>
<keyword evidence="13" id="KW-1185">Reference proteome</keyword>
<proteinExistence type="predicted"/>
<dbReference type="GO" id="GO:0005886">
    <property type="term" value="C:plasma membrane"/>
    <property type="evidence" value="ECO:0007669"/>
    <property type="project" value="TreeGrafter"/>
</dbReference>
<feature type="active site" description="Proton acceptor" evidence="8">
    <location>
        <position position="303"/>
    </location>
</feature>
<evidence type="ECO:0000313" key="13">
    <source>
        <dbReference type="Proteomes" id="UP000059074"/>
    </source>
</evidence>
<protein>
    <recommendedName>
        <fullName evidence="4">3-deoxy-D-manno-octulosonic acid transferase</fullName>
        <ecNumber evidence="3">2.4.99.12</ecNumber>
    </recommendedName>
    <alternativeName>
        <fullName evidence="6">Lipid IV(A) 3-deoxy-D-manno-octulosonic acid transferase</fullName>
    </alternativeName>
</protein>
<feature type="domain" description="3-deoxy-D-manno-octulosonic-acid transferase N-terminal" evidence="11">
    <location>
        <begin position="276"/>
        <end position="451"/>
    </location>
</feature>
<organism evidence="12 13">
    <name type="scientific">Hyphomicrobium sulfonivorans</name>
    <dbReference type="NCBI Taxonomy" id="121290"/>
    <lineage>
        <taxon>Bacteria</taxon>
        <taxon>Pseudomonadati</taxon>
        <taxon>Pseudomonadota</taxon>
        <taxon>Alphaproteobacteria</taxon>
        <taxon>Hyphomicrobiales</taxon>
        <taxon>Hyphomicrobiaceae</taxon>
        <taxon>Hyphomicrobium</taxon>
    </lineage>
</organism>
<dbReference type="Gene3D" id="3.40.50.2000">
    <property type="entry name" value="Glycogen Phosphorylase B"/>
    <property type="match status" value="1"/>
</dbReference>
<dbReference type="InterPro" id="IPR007172">
    <property type="entry name" value="DUF374"/>
</dbReference>
<comment type="pathway">
    <text evidence="2">Bacterial outer membrane biogenesis; LPS core biosynthesis.</text>
</comment>
<sequence length="669" mass="72319">MKIRLNRFVGGTLARVITLVQRSSRTTYAPPDALERLAADHPLIVAVWHGQFMLTSGFRPSEETKVAAMVARHGDAELIGEAMSRLGVELIRGAGAGVRRKDRGGAYAMRQSVRALNDGYSLVMTADVPPGPARRAGIGIIMIARLSGRPIVPCAAATSRFLSLNTWSRMTINLPRSKLVYVAGDPIHVPADAGEAELEALRLELETSLNAVTARAYAMAGANLERASPPTTDPAAPPAAPDFRLKTYRTAMTLLRPLAPVLLKVRERSGKEDPRRRGERLGVASTARPAGTLCWIHAASVGETNAILPLMDALSAARPDLNFLLTTGTVTSAGLAERRLGPNALHQYVPLDAPQYAGRFLDHWKPDLAVFTESEIWPSLILETSARNIPMALVNGRLSHRSRRRWERNRTTAVPLFSRFNVILAQNERMALGFTGLGARTVIPAGNLKIDSPPPPVDDAELQRLRTALGNREVLVAASTHPGEEEEIAAAHRALVRKFEKLCTIIAPRHPERGTPLSEMLKNLGFRVAQRSLGELPDDRTDIYIADTIGELGTLYALAPLAYIGGSLVQRGGQNPIEAVRHGAAVLTGPNWQNFPDAYQALLQHKGAVEVQSGADLAEKVAALFENPVELQRMQSGAEQALATLSGALDITVEALLQYLPDGGLKRAS</sequence>
<gene>
    <name evidence="12" type="ORF">APY04_1413</name>
</gene>
<feature type="site" description="Transition state stabilizer" evidence="9">
    <location>
        <position position="449"/>
    </location>
</feature>
<dbReference type="AlphaFoldDB" id="A0A120CWG6"/>
<dbReference type="InterPro" id="IPR007507">
    <property type="entry name" value="Glycos_transf_N"/>
</dbReference>
<dbReference type="Proteomes" id="UP000059074">
    <property type="component" value="Unassembled WGS sequence"/>
</dbReference>
<dbReference type="EMBL" id="LMTR01000045">
    <property type="protein sequence ID" value="KWT69330.1"/>
    <property type="molecule type" value="Genomic_DNA"/>
</dbReference>
<evidence type="ECO:0000256" key="8">
    <source>
        <dbReference type="PIRSR" id="PIRSR639901-1"/>
    </source>
</evidence>
<evidence type="ECO:0000259" key="11">
    <source>
        <dbReference type="Pfam" id="PF04413"/>
    </source>
</evidence>
<dbReference type="UniPathway" id="UPA00958"/>
<evidence type="ECO:0000256" key="2">
    <source>
        <dbReference type="ARBA" id="ARBA00004713"/>
    </source>
</evidence>
<dbReference type="GO" id="GO:0043842">
    <property type="term" value="F:Kdo transferase activity"/>
    <property type="evidence" value="ECO:0007669"/>
    <property type="project" value="UniProtKB-EC"/>
</dbReference>
<dbReference type="Pfam" id="PF04028">
    <property type="entry name" value="DUF374"/>
    <property type="match status" value="1"/>
</dbReference>
<dbReference type="PATRIC" id="fig|121290.4.peg.2649"/>
<evidence type="ECO:0000259" key="10">
    <source>
        <dbReference type="Pfam" id="PF04028"/>
    </source>
</evidence>
<comment type="function">
    <text evidence="1">Involved in lipopolysaccharide (LPS) biosynthesis. Catalyzes the transfer of 3-deoxy-D-manno-octulosonate (Kdo) residue(s) from CMP-Kdo to lipid IV(A), the tetraacyldisaccharide-1,4'-bisphosphate precursor of lipid A.</text>
</comment>
<comment type="catalytic activity">
    <reaction evidence="7">
        <text>lipid IVA (E. coli) + CMP-3-deoxy-beta-D-manno-octulosonate = alpha-Kdo-(2-&gt;6)-lipid IVA (E. coli) + CMP + H(+)</text>
        <dbReference type="Rhea" id="RHEA:28066"/>
        <dbReference type="ChEBI" id="CHEBI:15378"/>
        <dbReference type="ChEBI" id="CHEBI:58603"/>
        <dbReference type="ChEBI" id="CHEBI:60364"/>
        <dbReference type="ChEBI" id="CHEBI:60377"/>
        <dbReference type="ChEBI" id="CHEBI:85987"/>
        <dbReference type="EC" id="2.4.99.12"/>
    </reaction>
</comment>
<dbReference type="Gene3D" id="3.40.50.11720">
    <property type="entry name" value="3-Deoxy-D-manno-octulosonic-acid transferase, N-terminal domain"/>
    <property type="match status" value="1"/>
</dbReference>
<feature type="site" description="Transition state stabilizer" evidence="9">
    <location>
        <position position="373"/>
    </location>
</feature>
<dbReference type="SUPFAM" id="SSF53756">
    <property type="entry name" value="UDP-Glycosyltransferase/glycogen phosphorylase"/>
    <property type="match status" value="1"/>
</dbReference>
<comment type="caution">
    <text evidence="12">The sequence shown here is derived from an EMBL/GenBank/DDBJ whole genome shotgun (WGS) entry which is preliminary data.</text>
</comment>
<evidence type="ECO:0000256" key="5">
    <source>
        <dbReference type="ARBA" id="ARBA00022679"/>
    </source>
</evidence>
<keyword evidence="5 12" id="KW-0808">Transferase</keyword>
<evidence type="ECO:0000256" key="4">
    <source>
        <dbReference type="ARBA" id="ARBA00019077"/>
    </source>
</evidence>
<reference evidence="12 13" key="1">
    <citation type="submission" date="2015-10" db="EMBL/GenBank/DDBJ databases">
        <title>Transcriptomic analysis of a linuron degrading triple-species bacterial consortium.</title>
        <authorList>
            <person name="Albers P."/>
        </authorList>
    </citation>
    <scope>NUCLEOTIDE SEQUENCE [LARGE SCALE GENOMIC DNA]</scope>
    <source>
        <strain evidence="12 13">WDL6</strain>
    </source>
</reference>
<dbReference type="PANTHER" id="PTHR42755">
    <property type="entry name" value="3-DEOXY-MANNO-OCTULOSONATE CYTIDYLYLTRANSFERASE"/>
    <property type="match status" value="1"/>
</dbReference>
<dbReference type="EC" id="2.4.99.12" evidence="3"/>
<evidence type="ECO:0000256" key="6">
    <source>
        <dbReference type="ARBA" id="ARBA00031445"/>
    </source>
</evidence>
<name>A0A120CWG6_HYPSL</name>
<evidence type="ECO:0000256" key="1">
    <source>
        <dbReference type="ARBA" id="ARBA00003394"/>
    </source>
</evidence>
<dbReference type="InterPro" id="IPR039901">
    <property type="entry name" value="Kdotransferase"/>
</dbReference>
<feature type="domain" description="DUF374" evidence="10">
    <location>
        <begin position="63"/>
        <end position="133"/>
    </location>
</feature>
<dbReference type="InterPro" id="IPR038107">
    <property type="entry name" value="Glycos_transf_N_sf"/>
</dbReference>
<evidence type="ECO:0000256" key="7">
    <source>
        <dbReference type="ARBA" id="ARBA00049183"/>
    </source>
</evidence>
<evidence type="ECO:0000256" key="9">
    <source>
        <dbReference type="PIRSR" id="PIRSR639901-2"/>
    </source>
</evidence>
<dbReference type="GO" id="GO:0009245">
    <property type="term" value="P:lipid A biosynthetic process"/>
    <property type="evidence" value="ECO:0007669"/>
    <property type="project" value="TreeGrafter"/>
</dbReference>
<evidence type="ECO:0000313" key="12">
    <source>
        <dbReference type="EMBL" id="KWT69330.1"/>
    </source>
</evidence>
<dbReference type="GO" id="GO:0009244">
    <property type="term" value="P:lipopolysaccharide core region biosynthetic process"/>
    <property type="evidence" value="ECO:0007669"/>
    <property type="project" value="UniProtKB-UniPathway"/>
</dbReference>